<comment type="similarity">
    <text evidence="1">Belongs to the helicase family.</text>
</comment>
<dbReference type="InterPro" id="IPR051055">
    <property type="entry name" value="PIF1_helicase"/>
</dbReference>
<feature type="domain" description="DNA helicase Pif1-like DEAD-box helicase" evidence="2">
    <location>
        <begin position="78"/>
        <end position="151"/>
    </location>
</feature>
<dbReference type="GO" id="GO:0016787">
    <property type="term" value="F:hydrolase activity"/>
    <property type="evidence" value="ECO:0007669"/>
    <property type="project" value="UniProtKB-KW"/>
</dbReference>
<evidence type="ECO:0000313" key="4">
    <source>
        <dbReference type="EMBL" id="KAH0959911.1"/>
    </source>
</evidence>
<keyword evidence="1" id="KW-0234">DNA repair</keyword>
<keyword evidence="1" id="KW-0067">ATP-binding</keyword>
<dbReference type="GO" id="GO:0006310">
    <property type="term" value="P:DNA recombination"/>
    <property type="evidence" value="ECO:0007669"/>
    <property type="project" value="UniProtKB-KW"/>
</dbReference>
<dbReference type="RefSeq" id="XP_044717424.1">
    <property type="nucleotide sequence ID" value="XM_044867403.1"/>
</dbReference>
<evidence type="ECO:0000313" key="5">
    <source>
        <dbReference type="Proteomes" id="UP000824596"/>
    </source>
</evidence>
<dbReference type="InterPro" id="IPR025476">
    <property type="entry name" value="Helitron_helicase-like"/>
</dbReference>
<dbReference type="InterPro" id="IPR010285">
    <property type="entry name" value="DNA_helicase_pif1-like_DEAD"/>
</dbReference>
<dbReference type="InterPro" id="IPR027417">
    <property type="entry name" value="P-loop_NTPase"/>
</dbReference>
<dbReference type="GO" id="GO:0005524">
    <property type="term" value="F:ATP binding"/>
    <property type="evidence" value="ECO:0007669"/>
    <property type="project" value="UniProtKB-KW"/>
</dbReference>
<organism evidence="4 5">
    <name type="scientific">Hirsutella rhossiliensis</name>
    <dbReference type="NCBI Taxonomy" id="111463"/>
    <lineage>
        <taxon>Eukaryota</taxon>
        <taxon>Fungi</taxon>
        <taxon>Dikarya</taxon>
        <taxon>Ascomycota</taxon>
        <taxon>Pezizomycotina</taxon>
        <taxon>Sordariomycetes</taxon>
        <taxon>Hypocreomycetidae</taxon>
        <taxon>Hypocreales</taxon>
        <taxon>Ophiocordycipitaceae</taxon>
        <taxon>Hirsutella</taxon>
    </lineage>
</organism>
<proteinExistence type="inferred from homology"/>
<keyword evidence="1" id="KW-0547">Nucleotide-binding</keyword>
<protein>
    <recommendedName>
        <fullName evidence="1">ATP-dependent DNA helicase</fullName>
        <ecNumber evidence="1">5.6.2.3</ecNumber>
    </recommendedName>
</protein>
<keyword evidence="1 4" id="KW-0347">Helicase</keyword>
<dbReference type="EC" id="5.6.2.3" evidence="1"/>
<dbReference type="GeneID" id="68358061"/>
<evidence type="ECO:0000259" key="2">
    <source>
        <dbReference type="Pfam" id="PF05970"/>
    </source>
</evidence>
<keyword evidence="1" id="KW-0378">Hydrolase</keyword>
<keyword evidence="1" id="KW-0227">DNA damage</keyword>
<dbReference type="Gene3D" id="3.40.50.300">
    <property type="entry name" value="P-loop containing nucleotide triphosphate hydrolases"/>
    <property type="match status" value="1"/>
</dbReference>
<dbReference type="EMBL" id="JAIZPD010000011">
    <property type="protein sequence ID" value="KAH0959911.1"/>
    <property type="molecule type" value="Genomic_DNA"/>
</dbReference>
<name>A0A9P8SEP8_9HYPO</name>
<dbReference type="GO" id="GO:0043139">
    <property type="term" value="F:5'-3' DNA helicase activity"/>
    <property type="evidence" value="ECO:0007669"/>
    <property type="project" value="UniProtKB-EC"/>
</dbReference>
<comment type="caution">
    <text evidence="4">The sequence shown here is derived from an EMBL/GenBank/DDBJ whole genome shotgun (WGS) entry which is preliminary data.</text>
</comment>
<reference evidence="4" key="1">
    <citation type="submission" date="2021-09" db="EMBL/GenBank/DDBJ databases">
        <title>A high-quality genome of the endoparasitic fungus Hirsutella rhossiliensis with a comparison of Hirsutella genomes reveals transposable elements contributing to genome size variation.</title>
        <authorList>
            <person name="Lin R."/>
            <person name="Jiao Y."/>
            <person name="Sun X."/>
            <person name="Ling J."/>
            <person name="Xie B."/>
            <person name="Cheng X."/>
        </authorList>
    </citation>
    <scope>NUCLEOTIDE SEQUENCE</scope>
    <source>
        <strain evidence="4">HR02</strain>
    </source>
</reference>
<keyword evidence="5" id="KW-1185">Reference proteome</keyword>
<comment type="cofactor">
    <cofactor evidence="1">
        <name>Mg(2+)</name>
        <dbReference type="ChEBI" id="CHEBI:18420"/>
    </cofactor>
</comment>
<dbReference type="Pfam" id="PF14214">
    <property type="entry name" value="Helitron_like_N"/>
    <property type="match status" value="1"/>
</dbReference>
<evidence type="ECO:0000256" key="1">
    <source>
        <dbReference type="RuleBase" id="RU363044"/>
    </source>
</evidence>
<dbReference type="Proteomes" id="UP000824596">
    <property type="component" value="Unassembled WGS sequence"/>
</dbReference>
<dbReference type="SUPFAM" id="SSF52540">
    <property type="entry name" value="P-loop containing nucleoside triphosphate hydrolases"/>
    <property type="match status" value="1"/>
</dbReference>
<dbReference type="AlphaFoldDB" id="A0A9P8SEP8"/>
<evidence type="ECO:0000259" key="3">
    <source>
        <dbReference type="Pfam" id="PF14214"/>
    </source>
</evidence>
<dbReference type="GO" id="GO:0006281">
    <property type="term" value="P:DNA repair"/>
    <property type="evidence" value="ECO:0007669"/>
    <property type="project" value="UniProtKB-KW"/>
</dbReference>
<dbReference type="GO" id="GO:0000723">
    <property type="term" value="P:telomere maintenance"/>
    <property type="evidence" value="ECO:0007669"/>
    <property type="project" value="InterPro"/>
</dbReference>
<dbReference type="Pfam" id="PF05970">
    <property type="entry name" value="PIF1"/>
    <property type="match status" value="1"/>
</dbReference>
<feature type="domain" description="Helitron helicase-like" evidence="3">
    <location>
        <begin position="6"/>
        <end position="58"/>
    </location>
</feature>
<keyword evidence="1" id="KW-0233">DNA recombination</keyword>
<sequence length="180" mass="20851">MALSRQLLRDNAHIAAYHFHKRHTLFRTIVLKQKFNLTDSWGRYEWQGRGSSHHHGLYWLSGHLDLDPDNDQSPDAAALQSRLRHIKYLVVDEKSMLGLEQLARIDSRLRQAFPQRNLEFFGGVSVLLVGDFFQLPPVRQKPLYSTSTCLSSSERRGQVAYRLFNRTVFLTTVQRQAGDD</sequence>
<dbReference type="PANTHER" id="PTHR47642">
    <property type="entry name" value="ATP-DEPENDENT DNA HELICASE"/>
    <property type="match status" value="1"/>
</dbReference>
<comment type="catalytic activity">
    <reaction evidence="1">
        <text>ATP + H2O = ADP + phosphate + H(+)</text>
        <dbReference type="Rhea" id="RHEA:13065"/>
        <dbReference type="ChEBI" id="CHEBI:15377"/>
        <dbReference type="ChEBI" id="CHEBI:15378"/>
        <dbReference type="ChEBI" id="CHEBI:30616"/>
        <dbReference type="ChEBI" id="CHEBI:43474"/>
        <dbReference type="ChEBI" id="CHEBI:456216"/>
        <dbReference type="EC" id="5.6.2.3"/>
    </reaction>
</comment>
<gene>
    <name evidence="4" type="ORF">HRG_08932</name>
</gene>
<dbReference type="OrthoDB" id="432234at2759"/>
<accession>A0A9P8SEP8</accession>